<dbReference type="PANTHER" id="PTHR16795">
    <property type="entry name" value="LIMBIN/ELLIS-VAN CREVELD PROTEIN"/>
    <property type="match status" value="1"/>
</dbReference>
<organism evidence="13 14">
    <name type="scientific">Sparus aurata</name>
    <name type="common">Gilthead sea bream</name>
    <dbReference type="NCBI Taxonomy" id="8175"/>
    <lineage>
        <taxon>Eukaryota</taxon>
        <taxon>Metazoa</taxon>
        <taxon>Chordata</taxon>
        <taxon>Craniata</taxon>
        <taxon>Vertebrata</taxon>
        <taxon>Euteleostomi</taxon>
        <taxon>Actinopterygii</taxon>
        <taxon>Neopterygii</taxon>
        <taxon>Teleostei</taxon>
        <taxon>Neoteleostei</taxon>
        <taxon>Acanthomorphata</taxon>
        <taxon>Eupercaria</taxon>
        <taxon>Spariformes</taxon>
        <taxon>Sparidae</taxon>
        <taxon>Sparus</taxon>
    </lineage>
</organism>
<evidence type="ECO:0000256" key="7">
    <source>
        <dbReference type="ARBA" id="ARBA00023136"/>
    </source>
</evidence>
<dbReference type="InterPro" id="IPR026501">
    <property type="entry name" value="Limbin/EVC"/>
</dbReference>
<evidence type="ECO:0000256" key="4">
    <source>
        <dbReference type="ARBA" id="ARBA00022490"/>
    </source>
</evidence>
<evidence type="ECO:0000256" key="10">
    <source>
        <dbReference type="SAM" id="Coils"/>
    </source>
</evidence>
<reference evidence="13" key="2">
    <citation type="submission" date="2025-08" db="UniProtKB">
        <authorList>
            <consortium name="Ensembl"/>
        </authorList>
    </citation>
    <scope>IDENTIFICATION</scope>
</reference>
<comment type="subcellular location">
    <subcellularLocation>
        <location evidence="2">Cell membrane</location>
        <topology evidence="2">Single-pass membrane protein</topology>
    </subcellularLocation>
    <subcellularLocation>
        <location evidence="1">Cytoplasm</location>
        <location evidence="1">Cytoskeleton</location>
        <location evidence="1">Cilium basal body</location>
    </subcellularLocation>
</comment>
<dbReference type="GO" id="GO:0060170">
    <property type="term" value="C:ciliary membrane"/>
    <property type="evidence" value="ECO:0007669"/>
    <property type="project" value="TreeGrafter"/>
</dbReference>
<feature type="transmembrane region" description="Helical" evidence="12">
    <location>
        <begin position="12"/>
        <end position="32"/>
    </location>
</feature>
<keyword evidence="14" id="KW-1185">Reference proteome</keyword>
<dbReference type="GO" id="GO:0098797">
    <property type="term" value="C:plasma membrane protein complex"/>
    <property type="evidence" value="ECO:0007669"/>
    <property type="project" value="TreeGrafter"/>
</dbReference>
<keyword evidence="8" id="KW-0206">Cytoskeleton</keyword>
<feature type="coiled-coil region" evidence="10">
    <location>
        <begin position="1022"/>
        <end position="1049"/>
    </location>
</feature>
<evidence type="ECO:0000256" key="3">
    <source>
        <dbReference type="ARBA" id="ARBA00022475"/>
    </source>
</evidence>
<dbReference type="PANTHER" id="PTHR16795:SF14">
    <property type="entry name" value="LIMBIN"/>
    <property type="match status" value="1"/>
</dbReference>
<dbReference type="InterPro" id="IPR022076">
    <property type="entry name" value="Limbin"/>
</dbReference>
<keyword evidence="5 12" id="KW-0812">Transmembrane</keyword>
<evidence type="ECO:0000256" key="1">
    <source>
        <dbReference type="ARBA" id="ARBA00004120"/>
    </source>
</evidence>
<feature type="transmembrane region" description="Helical" evidence="12">
    <location>
        <begin position="299"/>
        <end position="323"/>
    </location>
</feature>
<evidence type="ECO:0000256" key="8">
    <source>
        <dbReference type="ARBA" id="ARBA00023212"/>
    </source>
</evidence>
<accession>A0A671TEX8</accession>
<feature type="region of interest" description="Disordered" evidence="11">
    <location>
        <begin position="1258"/>
        <end position="1287"/>
    </location>
</feature>
<dbReference type="GeneTree" id="ENSGT00940000154127"/>
<reference evidence="13" key="1">
    <citation type="submission" date="2021-04" db="EMBL/GenBank/DDBJ databases">
        <authorList>
            <consortium name="Wellcome Sanger Institute Data Sharing"/>
        </authorList>
    </citation>
    <scope>NUCLEOTIDE SEQUENCE [LARGE SCALE GENOMIC DNA]</scope>
</reference>
<keyword evidence="9" id="KW-0966">Cell projection</keyword>
<keyword evidence="3" id="KW-1003">Cell membrane</keyword>
<name>A0A671TEX8_SPAAU</name>
<dbReference type="Ensembl" id="ENSSAUT00010000786.1">
    <property type="protein sequence ID" value="ENSSAUP00010000743.1"/>
    <property type="gene ID" value="ENSSAUG00010000387.1"/>
</dbReference>
<reference evidence="13" key="3">
    <citation type="submission" date="2025-09" db="UniProtKB">
        <authorList>
            <consortium name="Ensembl"/>
        </authorList>
    </citation>
    <scope>IDENTIFICATION</scope>
</reference>
<evidence type="ECO:0000256" key="12">
    <source>
        <dbReference type="SAM" id="Phobius"/>
    </source>
</evidence>
<feature type="compositionally biased region" description="Basic and acidic residues" evidence="11">
    <location>
        <begin position="1258"/>
        <end position="1268"/>
    </location>
</feature>
<gene>
    <name evidence="13" type="primary">EVC2</name>
</gene>
<evidence type="ECO:0000313" key="13">
    <source>
        <dbReference type="Ensembl" id="ENSSAUP00010000743.1"/>
    </source>
</evidence>
<dbReference type="GO" id="GO:0007224">
    <property type="term" value="P:smoothened signaling pathway"/>
    <property type="evidence" value="ECO:0007669"/>
    <property type="project" value="InterPro"/>
</dbReference>
<keyword evidence="4" id="KW-0963">Cytoplasm</keyword>
<keyword evidence="7 12" id="KW-0472">Membrane</keyword>
<protein>
    <submittedName>
        <fullName evidence="13">EvC ciliary complex subunit 2</fullName>
    </submittedName>
</protein>
<proteinExistence type="predicted"/>
<evidence type="ECO:0000256" key="2">
    <source>
        <dbReference type="ARBA" id="ARBA00004162"/>
    </source>
</evidence>
<evidence type="ECO:0000256" key="6">
    <source>
        <dbReference type="ARBA" id="ARBA00022989"/>
    </source>
</evidence>
<dbReference type="Proteomes" id="UP000472265">
    <property type="component" value="Chromosome 6"/>
</dbReference>
<evidence type="ECO:0000256" key="11">
    <source>
        <dbReference type="SAM" id="MobiDB-lite"/>
    </source>
</evidence>
<keyword evidence="10" id="KW-0175">Coiled coil</keyword>
<keyword evidence="6 12" id="KW-1133">Transmembrane helix</keyword>
<evidence type="ECO:0000256" key="9">
    <source>
        <dbReference type="ARBA" id="ARBA00023273"/>
    </source>
</evidence>
<evidence type="ECO:0000256" key="5">
    <source>
        <dbReference type="ARBA" id="ARBA00022692"/>
    </source>
</evidence>
<evidence type="ECO:0000313" key="14">
    <source>
        <dbReference type="Proteomes" id="UP000472265"/>
    </source>
</evidence>
<sequence length="1360" mass="153546">MLLVHIVAKTVTIWSCILIIQVSCLFTHPLCVRRCHNITRRDAGVLESSAGQPRCDGTAQGATWYTMLPPPSFSGIQEVRGLMLKTSCVFCMLRPLKCGPMLFSAERPLSSSATAGPWGHSFFTSFTYMSKVFHLRRSRSTLTRYNPGHALPQVQSVPPPSAFGVKFYKCAKVKADTDPPQLTFFLLIHNMGPVGGTNLSQVAIRDSISGVVPLKSEGKVVERGYQTFAIDSLSAGAQVVVNYTAHIRSHKSEVLDLPAFLTFSNASQNDVSMFGPLTANLTLRVNSTDRIYPNHGVHFAGFVVGFFVTLVLLSLGFLAMNLIGPRTRLSLLQQRRNRSDSDPEYADSNMSETVKDEAAFEDKMVDTMVLEDPQNMYQALENLEMSTLLRATNNLEATRIQIYKDVMSSLLGGLRSRGQASAQAQQRLLSVLHGQLLGMEGRLKEERGARMAALAGQCNLETREEMEAEHRREAAEKAHAELLCQHADQQELLQCSVLLEKLHKLSQSQLQRILLVRHEEASAKVQREIIEWRRVELHKIFSEELEEATRMGELEKSTAKSLQHDYFACQDQLEELLDVVLANQRYVLAERHAQRKFLVHSLHSLNSLISDTFSSTSSNLDSWFTHIRRGSSLPAEQIDQIQETAQNELVMVRQRLDEALSQERRAMRCGLIKKRRELISDMLNVHKQRQKDLSGLSKALEGGFDVGQHLHRWQNLLTAHSLELAELINNLDEEATADIRKVTMRVIQGAITEVKAIQPSATQALLSLLPPGAPHSLLQVETEAGPGQAQGQGASTLLQGQEKLHQEGKAALRTLSCTREALRDAMEKELLEQREVRVQCRAFFSCLCSSQLTLCEDDQLRMKLEFQKFLSVMDRCLVLPRAVSRSKLHNALAAWRKESEQQMTNTQSKGKTSEARLKTDTSDLLLFQKRLQDRIQLFEKEKEMESGVMNKVMEEMQREREENLHSQADNLAMQMATIHYQKADRRTKVLETSRAMLTLHSLLIQQLRERKSLERQDMAESIQSHCLGLEEAEQQLQKERTELDSLQISQSRVRSNPMPINDSDEEEIEEERLFLVRQDCRMMSILQEALYKHEEVVTWSAARLQEMTANNQAMEDLKEQVGLKRLCATCDQDVEFASRLVKQSQVSAEVLLEALRLLLPTLPESELLSITDALCPKQHTASSSVEQEHSGCATGLNRLLPVKLREDVVQKNTQNMSSCIVERERLLEKRQTLMEKLLPRSRLPLPRDVAPLLVTEKGKEDSLSEARRPIYKPSTATQQPSDTAKERVEKTMNETLHSTAKEYATLASASTELNIPAAGERLFVFREPPESCEHVDAPKRKRKRNFLNLKKASVAPTNLP</sequence>
<dbReference type="Pfam" id="PF12297">
    <property type="entry name" value="EVC2_like"/>
    <property type="match status" value="1"/>
</dbReference>